<dbReference type="EMBL" id="MT141800">
    <property type="protein sequence ID" value="QJA70527.1"/>
    <property type="molecule type" value="Genomic_DNA"/>
</dbReference>
<proteinExistence type="predicted"/>
<gene>
    <name evidence="1" type="ORF">MM415A03680_0005</name>
</gene>
<dbReference type="AlphaFoldDB" id="A0A6M3JNW8"/>
<dbReference type="AntiFam" id="ANF00163">
    <property type="entry name" value="Shadow ORF (opposite pspPIM)"/>
</dbReference>
<organism evidence="1">
    <name type="scientific">viral metagenome</name>
    <dbReference type="NCBI Taxonomy" id="1070528"/>
    <lineage>
        <taxon>unclassified sequences</taxon>
        <taxon>metagenomes</taxon>
        <taxon>organismal metagenomes</taxon>
    </lineage>
</organism>
<reference evidence="1" key="1">
    <citation type="submission" date="2020-03" db="EMBL/GenBank/DDBJ databases">
        <title>The deep terrestrial virosphere.</title>
        <authorList>
            <person name="Holmfeldt K."/>
            <person name="Nilsson E."/>
            <person name="Simone D."/>
            <person name="Lopez-Fernandez M."/>
            <person name="Wu X."/>
            <person name="de Brujin I."/>
            <person name="Lundin D."/>
            <person name="Andersson A."/>
            <person name="Bertilsson S."/>
            <person name="Dopson M."/>
        </authorList>
    </citation>
    <scope>NUCLEOTIDE SEQUENCE</scope>
    <source>
        <strain evidence="1">MM415A03680</strain>
    </source>
</reference>
<sequence length="99" mass="10964">MGNNPNPVPSVRGVDGASWYNKRLDFVAFTFQVRNTIVEAHIDEASNIFANDPRGLCFGNHPKHFRPEITVIFLASSLPGTGERLARKSTCEEKGVDFS</sequence>
<evidence type="ECO:0000313" key="1">
    <source>
        <dbReference type="EMBL" id="QJA70527.1"/>
    </source>
</evidence>
<accession>A0A6M3JNW8</accession>
<name>A0A6M3JNW8_9ZZZZ</name>
<protein>
    <submittedName>
        <fullName evidence="1">Uncharacterized protein</fullName>
    </submittedName>
</protein>